<dbReference type="InterPro" id="IPR012388">
    <property type="entry name" value="CABLES1/2"/>
</dbReference>
<evidence type="ECO:0000256" key="3">
    <source>
        <dbReference type="ARBA" id="ARBA00022618"/>
    </source>
</evidence>
<evidence type="ECO:0000256" key="4">
    <source>
        <dbReference type="ARBA" id="ARBA00023306"/>
    </source>
</evidence>
<dbReference type="GO" id="GO:0005829">
    <property type="term" value="C:cytosol"/>
    <property type="evidence" value="ECO:0007669"/>
    <property type="project" value="UniProtKB-ARBA"/>
</dbReference>
<protein>
    <recommendedName>
        <fullName evidence="5">Cyclin N-terminal domain-containing protein</fullName>
    </recommendedName>
</protein>
<name>A0A671S9X3_9TELE</name>
<evidence type="ECO:0000259" key="5">
    <source>
        <dbReference type="Pfam" id="PF00134"/>
    </source>
</evidence>
<dbReference type="FunFam" id="1.10.472.10:FF:000020">
    <property type="entry name" value="CDK5 and ABL1 enzyme substrate 1"/>
    <property type="match status" value="1"/>
</dbReference>
<dbReference type="Gene3D" id="1.10.472.10">
    <property type="entry name" value="Cyclin-like"/>
    <property type="match status" value="1"/>
</dbReference>
<dbReference type="PANTHER" id="PTHR22896:SF1">
    <property type="entry name" value="CDK5 AND ABL1 ENZYME SUBSTRATE 1"/>
    <property type="match status" value="1"/>
</dbReference>
<dbReference type="Proteomes" id="UP000472260">
    <property type="component" value="Unassembled WGS sequence"/>
</dbReference>
<dbReference type="AlphaFoldDB" id="A0A671S9X3"/>
<accession>A0A671S9X3</accession>
<dbReference type="GO" id="GO:0051726">
    <property type="term" value="P:regulation of cell cycle"/>
    <property type="evidence" value="ECO:0007669"/>
    <property type="project" value="InterPro"/>
</dbReference>
<dbReference type="PANTHER" id="PTHR22896">
    <property type="entry name" value="CDK5 AND ABL1 ENZYME SUBSTRATE 1"/>
    <property type="match status" value="1"/>
</dbReference>
<dbReference type="InterPro" id="IPR036915">
    <property type="entry name" value="Cyclin-like_sf"/>
</dbReference>
<sequence>SNMNETFSEKFPHVQLTLSKIRSLKREIRKLAQEDCGYEEPTVAMAYVYFEKLALHGKLDKQNRKLCTGACILLAAKISNDLKRPEVKQLVDRLEERLRLNRKELLSLEFPALVALEFKLHLPQREIPPETRPDPQNPHQNSWCSVFKCTVCFVSYTPCK</sequence>
<proteinExistence type="inferred from homology"/>
<reference evidence="6" key="2">
    <citation type="submission" date="2025-09" db="UniProtKB">
        <authorList>
            <consortium name="Ensembl"/>
        </authorList>
    </citation>
    <scope>IDENTIFICATION</scope>
</reference>
<dbReference type="Pfam" id="PF00134">
    <property type="entry name" value="Cyclin_N"/>
    <property type="match status" value="1"/>
</dbReference>
<comment type="similarity">
    <text evidence="1">Belongs to the cyclin family.</text>
</comment>
<feature type="domain" description="Cyclin N-terminal" evidence="5">
    <location>
        <begin position="38"/>
        <end position="120"/>
    </location>
</feature>
<reference evidence="6" key="1">
    <citation type="submission" date="2025-08" db="UniProtKB">
        <authorList>
            <consortium name="Ensembl"/>
        </authorList>
    </citation>
    <scope>IDENTIFICATION</scope>
</reference>
<keyword evidence="4" id="KW-0131">Cell cycle</keyword>
<keyword evidence="2" id="KW-0597">Phosphoprotein</keyword>
<dbReference type="InterPro" id="IPR006671">
    <property type="entry name" value="Cyclin_N"/>
</dbReference>
<evidence type="ECO:0000256" key="2">
    <source>
        <dbReference type="ARBA" id="ARBA00022553"/>
    </source>
</evidence>
<evidence type="ECO:0000313" key="6">
    <source>
        <dbReference type="Ensembl" id="ENSSANP00000092493.1"/>
    </source>
</evidence>
<keyword evidence="3" id="KW-0132">Cell division</keyword>
<evidence type="ECO:0000313" key="7">
    <source>
        <dbReference type="Proteomes" id="UP000472260"/>
    </source>
</evidence>
<keyword evidence="7" id="KW-1185">Reference proteome</keyword>
<dbReference type="Ensembl" id="ENSSANT00000098242.1">
    <property type="protein sequence ID" value="ENSSANP00000092493.1"/>
    <property type="gene ID" value="ENSSANG00000045637.1"/>
</dbReference>
<dbReference type="SUPFAM" id="SSF47954">
    <property type="entry name" value="Cyclin-like"/>
    <property type="match status" value="1"/>
</dbReference>
<evidence type="ECO:0000256" key="1">
    <source>
        <dbReference type="ARBA" id="ARBA00008742"/>
    </source>
</evidence>
<dbReference type="GO" id="GO:0007399">
    <property type="term" value="P:nervous system development"/>
    <property type="evidence" value="ECO:0007669"/>
    <property type="project" value="TreeGrafter"/>
</dbReference>
<organism evidence="6 7">
    <name type="scientific">Sinocyclocheilus anshuiensis</name>
    <dbReference type="NCBI Taxonomy" id="1608454"/>
    <lineage>
        <taxon>Eukaryota</taxon>
        <taxon>Metazoa</taxon>
        <taxon>Chordata</taxon>
        <taxon>Craniata</taxon>
        <taxon>Vertebrata</taxon>
        <taxon>Euteleostomi</taxon>
        <taxon>Actinopterygii</taxon>
        <taxon>Neopterygii</taxon>
        <taxon>Teleostei</taxon>
        <taxon>Ostariophysi</taxon>
        <taxon>Cypriniformes</taxon>
        <taxon>Cyprinidae</taxon>
        <taxon>Cyprininae</taxon>
        <taxon>Sinocyclocheilus</taxon>
    </lineage>
</organism>
<dbReference type="GO" id="GO:0051301">
    <property type="term" value="P:cell division"/>
    <property type="evidence" value="ECO:0007669"/>
    <property type="project" value="UniProtKB-KW"/>
</dbReference>